<keyword evidence="2" id="KW-0067">ATP-binding</keyword>
<keyword evidence="5" id="KW-1185">Reference proteome</keyword>
<dbReference type="GO" id="GO:0005737">
    <property type="term" value="C:cytoplasm"/>
    <property type="evidence" value="ECO:0007669"/>
    <property type="project" value="UniProtKB-UniRule"/>
</dbReference>
<name>A0A449A642_9BACT</name>
<evidence type="ECO:0000313" key="5">
    <source>
        <dbReference type="Proteomes" id="UP000289440"/>
    </source>
</evidence>
<dbReference type="AlphaFoldDB" id="A0A449A642"/>
<dbReference type="RefSeq" id="WP_129720077.1">
    <property type="nucleotide sequence ID" value="NZ_LR214951.1"/>
</dbReference>
<keyword evidence="4" id="KW-0418">Kinase</keyword>
<dbReference type="GO" id="GO:0005524">
    <property type="term" value="F:ATP binding"/>
    <property type="evidence" value="ECO:0007669"/>
    <property type="project" value="UniProtKB-KW"/>
</dbReference>
<protein>
    <recommendedName>
        <fullName evidence="3">Dephospho-CoA kinase</fullName>
        <ecNumber evidence="3">2.7.1.24</ecNumber>
    </recommendedName>
</protein>
<dbReference type="GO" id="GO:0004140">
    <property type="term" value="F:dephospho-CoA kinase activity"/>
    <property type="evidence" value="ECO:0007669"/>
    <property type="project" value="UniProtKB-UniRule"/>
</dbReference>
<dbReference type="OrthoDB" id="399073at2"/>
<dbReference type="EMBL" id="LR214951">
    <property type="protein sequence ID" value="VEU59706.1"/>
    <property type="molecule type" value="Genomic_DNA"/>
</dbReference>
<proteinExistence type="predicted"/>
<keyword evidence="4" id="KW-0808">Transferase</keyword>
<evidence type="ECO:0000256" key="1">
    <source>
        <dbReference type="ARBA" id="ARBA00022741"/>
    </source>
</evidence>
<dbReference type="EC" id="2.7.1.24" evidence="3"/>
<sequence length="182" mass="21248">MIAITGKYGSGKTTFLKKIASYGYKVLNCDEFITKCYQKNNLCYLKIKETLGNDFVNEKHVLKDKLREFIVEKPDNINIIEKLVYPILEQHLIQNTYDFVEIANIQGKNIDFSKYFTKIYVLVTPEKQRQQNIQNKNVDKLVKNINNSLNIGNVGKKTVNILWEDINKTGFFETFFKNAFDL</sequence>
<dbReference type="GO" id="GO:0015937">
    <property type="term" value="P:coenzyme A biosynthetic process"/>
    <property type="evidence" value="ECO:0007669"/>
    <property type="project" value="UniProtKB-UniRule"/>
</dbReference>
<reference evidence="4 5" key="1">
    <citation type="submission" date="2019-01" db="EMBL/GenBank/DDBJ databases">
        <authorList>
            <consortium name="Pathogen Informatics"/>
        </authorList>
    </citation>
    <scope>NUCLEOTIDE SEQUENCE [LARGE SCALE GENOMIC DNA]</scope>
    <source>
        <strain evidence="4 5">NCTC10166</strain>
    </source>
</reference>
<accession>A0A449A642</accession>
<keyword evidence="1" id="KW-0547">Nucleotide-binding</keyword>
<dbReference type="Gene3D" id="3.40.50.300">
    <property type="entry name" value="P-loop containing nucleotide triphosphate hydrolases"/>
    <property type="match status" value="1"/>
</dbReference>
<dbReference type="PROSITE" id="PS51219">
    <property type="entry name" value="DPCK"/>
    <property type="match status" value="1"/>
</dbReference>
<evidence type="ECO:0000256" key="3">
    <source>
        <dbReference type="NCBIfam" id="TIGR00152"/>
    </source>
</evidence>
<dbReference type="CDD" id="cd02022">
    <property type="entry name" value="DPCK"/>
    <property type="match status" value="1"/>
</dbReference>
<evidence type="ECO:0000313" key="4">
    <source>
        <dbReference type="EMBL" id="VEU59706.1"/>
    </source>
</evidence>
<dbReference type="SUPFAM" id="SSF52540">
    <property type="entry name" value="P-loop containing nucleoside triphosphate hydrolases"/>
    <property type="match status" value="1"/>
</dbReference>
<dbReference type="Proteomes" id="UP000289440">
    <property type="component" value="Chromosome"/>
</dbReference>
<evidence type="ECO:0000256" key="2">
    <source>
        <dbReference type="ARBA" id="ARBA00022840"/>
    </source>
</evidence>
<organism evidence="4 5">
    <name type="scientific">Mesomycoplasma neurolyticum</name>
    <dbReference type="NCBI Taxonomy" id="2120"/>
    <lineage>
        <taxon>Bacteria</taxon>
        <taxon>Bacillati</taxon>
        <taxon>Mycoplasmatota</taxon>
        <taxon>Mycoplasmoidales</taxon>
        <taxon>Metamycoplasmataceae</taxon>
        <taxon>Mesomycoplasma</taxon>
    </lineage>
</organism>
<dbReference type="Pfam" id="PF01121">
    <property type="entry name" value="CoaE"/>
    <property type="match status" value="1"/>
</dbReference>
<gene>
    <name evidence="4" type="ORF">NCTC10166_00688</name>
</gene>
<dbReference type="InterPro" id="IPR001977">
    <property type="entry name" value="Depp_CoAkinase"/>
</dbReference>
<dbReference type="InterPro" id="IPR027417">
    <property type="entry name" value="P-loop_NTPase"/>
</dbReference>
<dbReference type="KEGG" id="mnu:NCTC10166_00688"/>
<dbReference type="NCBIfam" id="TIGR00152">
    <property type="entry name" value="dephospho-CoA kinase"/>
    <property type="match status" value="1"/>
</dbReference>